<feature type="domain" description="FAD/NAD(P)-binding" evidence="2">
    <location>
        <begin position="4"/>
        <end position="303"/>
    </location>
</feature>
<dbReference type="InterPro" id="IPR023753">
    <property type="entry name" value="FAD/NAD-binding_dom"/>
</dbReference>
<evidence type="ECO:0000313" key="3">
    <source>
        <dbReference type="EMBL" id="ABP67096.1"/>
    </source>
</evidence>
<dbReference type="Pfam" id="PF07992">
    <property type="entry name" value="Pyr_redox_2"/>
    <property type="match status" value="1"/>
</dbReference>
<dbReference type="STRING" id="351627.Csac_1503"/>
<name>A4XJL1_CALS8</name>
<dbReference type="Proteomes" id="UP000000256">
    <property type="component" value="Chromosome"/>
</dbReference>
<dbReference type="eggNOG" id="COG0446">
    <property type="taxonomic scope" value="Bacteria"/>
</dbReference>
<proteinExistence type="predicted"/>
<dbReference type="GO" id="GO:0016491">
    <property type="term" value="F:oxidoreductase activity"/>
    <property type="evidence" value="ECO:0007669"/>
    <property type="project" value="UniProtKB-KW"/>
</dbReference>
<dbReference type="RefSeq" id="WP_011917031.1">
    <property type="nucleotide sequence ID" value="NC_009437.1"/>
</dbReference>
<keyword evidence="4" id="KW-1185">Reference proteome</keyword>
<reference evidence="3 4" key="1">
    <citation type="journal article" date="2008" name="Appl. Environ. Microbiol.">
        <title>Hydrogenomics of the extremely thermophilic bacterium Caldicellulosiruptor saccharolyticus.</title>
        <authorList>
            <person name="van de Werken H.J."/>
            <person name="Verhaart M.R."/>
            <person name="VanFossen A.L."/>
            <person name="Willquist K."/>
            <person name="Lewis D.L."/>
            <person name="Nichols J.D."/>
            <person name="Goorissen H.P."/>
            <person name="Mongodin E.F."/>
            <person name="Nelson K.E."/>
            <person name="van Niel E.W."/>
            <person name="Stams A.J."/>
            <person name="Ward D.E."/>
            <person name="de Vos W.M."/>
            <person name="van der Oost J."/>
            <person name="Kelly R.M."/>
            <person name="Kengen S.W."/>
        </authorList>
    </citation>
    <scope>NUCLEOTIDE SEQUENCE [LARGE SCALE GENOMIC DNA]</scope>
    <source>
        <strain evidence="4">ATCC 43494 / DSM 8903 / Tp8T 6331</strain>
    </source>
</reference>
<evidence type="ECO:0000259" key="2">
    <source>
        <dbReference type="Pfam" id="PF07992"/>
    </source>
</evidence>
<dbReference type="KEGG" id="csc:Csac_1503"/>
<dbReference type="Gene3D" id="3.50.50.60">
    <property type="entry name" value="FAD/NAD(P)-binding domain"/>
    <property type="match status" value="2"/>
</dbReference>
<dbReference type="PANTHER" id="PTHR42949">
    <property type="entry name" value="ANAEROBIC GLYCEROL-3-PHOSPHATE DEHYDROGENASE SUBUNIT B"/>
    <property type="match status" value="1"/>
</dbReference>
<dbReference type="PRINTS" id="PR00368">
    <property type="entry name" value="FADPNR"/>
</dbReference>
<dbReference type="PRINTS" id="PR00469">
    <property type="entry name" value="PNDRDTASEII"/>
</dbReference>
<keyword evidence="1" id="KW-0560">Oxidoreductase</keyword>
<dbReference type="EMBL" id="CP000679">
    <property type="protein sequence ID" value="ABP67096.1"/>
    <property type="molecule type" value="Genomic_DNA"/>
</dbReference>
<dbReference type="HOGENOM" id="CLU_030705_0_0_9"/>
<dbReference type="OrthoDB" id="9776839at2"/>
<sequence length="428" mass="47189">MHEYSVIVIGGGPAGLAAALKSFESLDDKRVLIIERDGFLGGILNQCIHPGFGLHYFKEELTGPEYAQRFIELVEKNGIEYLTDTHVIDITPEREVTIVNKRGLKKLKAKAIVLAMGARERTRGAVQIPGTRPAGIFTAGQAQRFINIEGYKIGKKAVIVGSGDIGLIMARRLTLEGIEVKAVVEIMPYSTGLRRNIVQCLEDFGIPLLLSHKVTKIHGKYRVEGVTISAVGKDFKEIPGTQRFIECDTVLFSVGLIPENELSKKAGVLLDMATGGPVVDNTFSTTAHGIFACGNVLHVHDLVDNVTLEAETAGKYAALFCKTPELFQKDQLTDIIASSGIKYVVPQRLNKNILEPTILRFRVDNVYHDKVVTLINSGKKLLRIKKQHLTPGEMESLTLSEKILSQIDFSQEILLKLEDNSLKGEIYE</sequence>
<dbReference type="AlphaFoldDB" id="A4XJL1"/>
<evidence type="ECO:0000313" key="4">
    <source>
        <dbReference type="Proteomes" id="UP000000256"/>
    </source>
</evidence>
<dbReference type="InterPro" id="IPR036188">
    <property type="entry name" value="FAD/NAD-bd_sf"/>
</dbReference>
<dbReference type="InterPro" id="IPR051691">
    <property type="entry name" value="Metab_Enz_Cyan_OpOx_G3PDH"/>
</dbReference>
<evidence type="ECO:0000256" key="1">
    <source>
        <dbReference type="ARBA" id="ARBA00023002"/>
    </source>
</evidence>
<accession>A4XJL1</accession>
<organism evidence="3 4">
    <name type="scientific">Caldicellulosiruptor saccharolyticus (strain ATCC 43494 / DSM 8903 / Tp8T 6331)</name>
    <dbReference type="NCBI Taxonomy" id="351627"/>
    <lineage>
        <taxon>Bacteria</taxon>
        <taxon>Bacillati</taxon>
        <taxon>Bacillota</taxon>
        <taxon>Bacillota incertae sedis</taxon>
        <taxon>Caldicellulosiruptorales</taxon>
        <taxon>Caldicellulosiruptoraceae</taxon>
        <taxon>Caldicellulosiruptor</taxon>
    </lineage>
</organism>
<protein>
    <submittedName>
        <fullName evidence="3">FAD-dependent pyridine nucleotide-disulfide oxidoreductase</fullName>
    </submittedName>
</protein>
<gene>
    <name evidence="3" type="ordered locus">Csac_1503</name>
</gene>
<dbReference type="PANTHER" id="PTHR42949:SF3">
    <property type="entry name" value="ANAEROBIC GLYCEROL-3-PHOSPHATE DEHYDROGENASE SUBUNIT B"/>
    <property type="match status" value="1"/>
</dbReference>
<dbReference type="SUPFAM" id="SSF51905">
    <property type="entry name" value="FAD/NAD(P)-binding domain"/>
    <property type="match status" value="1"/>
</dbReference>